<evidence type="ECO:0000256" key="7">
    <source>
        <dbReference type="SAM" id="MobiDB-lite"/>
    </source>
</evidence>
<sequence>MRYGWDPPGGGTPDEATRSAALAARLGLPFDPTPKRTFETAVPHEGNGDVAPLAAAIRAGRVAMLEDGGSRRLLIAPRAEDVGRLATALAAAPDLAARLTVTTPSAIRRCLTESGSVQLVDHAVSGFDRAHPDLSARRLLTSAQVVFLLFCLALGGLALWHFGWQAVQVVNIALGILFLALILLRLLAVSVALERTFRPAPPLDVDRSRLPVYSVLVPLYDEAHMVADLARALEALDWPKDRLDIKFIVEERDRATRHALERLELGREFEILVVPDRAPRTKPKALDFALPLARGRFVTVYDAEDRPDPGQLLEAYLAFASGDERLACIQAPLLVDNDDVNGLTAFFAMEYSMQFDGVLPTLVALDMPLPLGGTSNHFRIEALRAVGGWDPYNVTEDADLGIRFARCGYRSGTITRPTYEEAPRTMRLWLKQRTRWLKGWMQTFLVHMRHPVRLWRSIGSRRMLGFLLTGFGTIVAAAIHPVYIASAVALAIDPTVIWRAGSPLAAAVIFLNVFNFVAGYVVFALLSRATLRLRRKKRQPGVLPFLPGYWLLLSLACYRAFFQLLVAPHRWEKTQHHGQEPRRRSVDSGEARGRRSLPMQPNPAP</sequence>
<dbReference type="InterPro" id="IPR029044">
    <property type="entry name" value="Nucleotide-diphossugar_trans"/>
</dbReference>
<name>A0A9X3DYI6_9HYPH</name>
<dbReference type="Gene3D" id="3.90.550.10">
    <property type="entry name" value="Spore Coat Polysaccharide Biosynthesis Protein SpsA, Chain A"/>
    <property type="match status" value="1"/>
</dbReference>
<keyword evidence="6 8" id="KW-0472">Membrane</keyword>
<keyword evidence="11" id="KW-1185">Reference proteome</keyword>
<organism evidence="10 11">
    <name type="scientific">Kaistia nematophila</name>
    <dbReference type="NCBI Taxonomy" id="2994654"/>
    <lineage>
        <taxon>Bacteria</taxon>
        <taxon>Pseudomonadati</taxon>
        <taxon>Pseudomonadota</taxon>
        <taxon>Alphaproteobacteria</taxon>
        <taxon>Hyphomicrobiales</taxon>
        <taxon>Kaistiaceae</taxon>
        <taxon>Kaistia</taxon>
    </lineage>
</organism>
<feature type="transmembrane region" description="Helical" evidence="8">
    <location>
        <begin position="504"/>
        <end position="526"/>
    </location>
</feature>
<dbReference type="EMBL" id="JAPKNK010000001">
    <property type="protein sequence ID" value="MCX5568361.1"/>
    <property type="molecule type" value="Genomic_DNA"/>
</dbReference>
<reference evidence="10" key="1">
    <citation type="submission" date="2022-11" db="EMBL/GenBank/DDBJ databases">
        <title>Biodiversity and phylogenetic relationships of bacteria.</title>
        <authorList>
            <person name="Machado R.A.R."/>
            <person name="Bhat A."/>
            <person name="Loulou A."/>
            <person name="Kallel S."/>
        </authorList>
    </citation>
    <scope>NUCLEOTIDE SEQUENCE</scope>
    <source>
        <strain evidence="10">K-TC2</strain>
    </source>
</reference>
<comment type="subcellular location">
    <subcellularLocation>
        <location evidence="1">Membrane</location>
        <topology evidence="1">Multi-pass membrane protein</topology>
    </subcellularLocation>
</comment>
<dbReference type="GO" id="GO:0016020">
    <property type="term" value="C:membrane"/>
    <property type="evidence" value="ECO:0007669"/>
    <property type="project" value="UniProtKB-SubCell"/>
</dbReference>
<dbReference type="Proteomes" id="UP001144805">
    <property type="component" value="Unassembled WGS sequence"/>
</dbReference>
<comment type="caution">
    <text evidence="10">The sequence shown here is derived from an EMBL/GenBank/DDBJ whole genome shotgun (WGS) entry which is preliminary data.</text>
</comment>
<keyword evidence="4 8" id="KW-0812">Transmembrane</keyword>
<dbReference type="PANTHER" id="PTHR43867:SF2">
    <property type="entry name" value="CELLULOSE SYNTHASE CATALYTIC SUBUNIT A [UDP-FORMING]"/>
    <property type="match status" value="1"/>
</dbReference>
<keyword evidence="2 10" id="KW-0328">Glycosyltransferase</keyword>
<dbReference type="InterPro" id="IPR001173">
    <property type="entry name" value="Glyco_trans_2-like"/>
</dbReference>
<evidence type="ECO:0000256" key="5">
    <source>
        <dbReference type="ARBA" id="ARBA00022989"/>
    </source>
</evidence>
<dbReference type="Pfam" id="PF13632">
    <property type="entry name" value="Glyco_trans_2_3"/>
    <property type="match status" value="1"/>
</dbReference>
<feature type="region of interest" description="Disordered" evidence="7">
    <location>
        <begin position="576"/>
        <end position="605"/>
    </location>
</feature>
<feature type="transmembrane region" description="Helical" evidence="8">
    <location>
        <begin position="139"/>
        <end position="160"/>
    </location>
</feature>
<dbReference type="EC" id="2.4.-.-" evidence="10"/>
<evidence type="ECO:0000256" key="3">
    <source>
        <dbReference type="ARBA" id="ARBA00022679"/>
    </source>
</evidence>
<feature type="domain" description="Glycosyltransferase 2-like" evidence="9">
    <location>
        <begin position="298"/>
        <end position="484"/>
    </location>
</feature>
<feature type="transmembrane region" description="Helical" evidence="8">
    <location>
        <begin position="463"/>
        <end position="492"/>
    </location>
</feature>
<feature type="compositionally biased region" description="Basic and acidic residues" evidence="7">
    <location>
        <begin position="576"/>
        <end position="593"/>
    </location>
</feature>
<dbReference type="AlphaFoldDB" id="A0A9X3DYI6"/>
<protein>
    <submittedName>
        <fullName evidence="10">Glycosyltransferase</fullName>
        <ecNumber evidence="10">2.4.-.-</ecNumber>
    </submittedName>
</protein>
<evidence type="ECO:0000256" key="8">
    <source>
        <dbReference type="SAM" id="Phobius"/>
    </source>
</evidence>
<feature type="transmembrane region" description="Helical" evidence="8">
    <location>
        <begin position="547"/>
        <end position="566"/>
    </location>
</feature>
<feature type="transmembrane region" description="Helical" evidence="8">
    <location>
        <begin position="172"/>
        <end position="193"/>
    </location>
</feature>
<evidence type="ECO:0000256" key="6">
    <source>
        <dbReference type="ARBA" id="ARBA00023136"/>
    </source>
</evidence>
<proteinExistence type="predicted"/>
<evidence type="ECO:0000313" key="11">
    <source>
        <dbReference type="Proteomes" id="UP001144805"/>
    </source>
</evidence>
<keyword evidence="3 10" id="KW-0808">Transferase</keyword>
<evidence type="ECO:0000313" key="10">
    <source>
        <dbReference type="EMBL" id="MCX5568361.1"/>
    </source>
</evidence>
<evidence type="ECO:0000259" key="9">
    <source>
        <dbReference type="Pfam" id="PF13632"/>
    </source>
</evidence>
<gene>
    <name evidence="10" type="ORF">OSH07_04055</name>
</gene>
<dbReference type="GO" id="GO:0016757">
    <property type="term" value="F:glycosyltransferase activity"/>
    <property type="evidence" value="ECO:0007669"/>
    <property type="project" value="UniProtKB-KW"/>
</dbReference>
<accession>A0A9X3DYI6</accession>
<evidence type="ECO:0000256" key="2">
    <source>
        <dbReference type="ARBA" id="ARBA00022676"/>
    </source>
</evidence>
<dbReference type="InterPro" id="IPR050321">
    <property type="entry name" value="Glycosyltr_2/OpgH_subfam"/>
</dbReference>
<evidence type="ECO:0000256" key="1">
    <source>
        <dbReference type="ARBA" id="ARBA00004141"/>
    </source>
</evidence>
<dbReference type="SUPFAM" id="SSF53448">
    <property type="entry name" value="Nucleotide-diphospho-sugar transferases"/>
    <property type="match status" value="1"/>
</dbReference>
<dbReference type="RefSeq" id="WP_266337306.1">
    <property type="nucleotide sequence ID" value="NZ_JAPKNK010000001.1"/>
</dbReference>
<keyword evidence="5 8" id="KW-1133">Transmembrane helix</keyword>
<evidence type="ECO:0000256" key="4">
    <source>
        <dbReference type="ARBA" id="ARBA00022692"/>
    </source>
</evidence>
<dbReference type="PANTHER" id="PTHR43867">
    <property type="entry name" value="CELLULOSE SYNTHASE CATALYTIC SUBUNIT A [UDP-FORMING]"/>
    <property type="match status" value="1"/>
</dbReference>